<dbReference type="GO" id="GO:0008287">
    <property type="term" value="C:protein serine/threonine phosphatase complex"/>
    <property type="evidence" value="ECO:0007669"/>
    <property type="project" value="TreeGrafter"/>
</dbReference>
<feature type="region of interest" description="Disordered" evidence="2">
    <location>
        <begin position="1003"/>
        <end position="1030"/>
    </location>
</feature>
<dbReference type="SUPFAM" id="SSF48371">
    <property type="entry name" value="ARM repeat"/>
    <property type="match status" value="1"/>
</dbReference>
<dbReference type="EMBL" id="HBUF01337620">
    <property type="protein sequence ID" value="CAG6698348.1"/>
    <property type="molecule type" value="Transcribed_RNA"/>
</dbReference>
<reference evidence="3" key="1">
    <citation type="submission" date="2021-05" db="EMBL/GenBank/DDBJ databases">
        <authorList>
            <person name="Alioto T."/>
            <person name="Alioto T."/>
            <person name="Gomez Garrido J."/>
        </authorList>
    </citation>
    <scope>NUCLEOTIDE SEQUENCE</scope>
</reference>
<feature type="region of interest" description="Disordered" evidence="2">
    <location>
        <begin position="1390"/>
        <end position="1425"/>
    </location>
</feature>
<feature type="compositionally biased region" description="Polar residues" evidence="2">
    <location>
        <begin position="1806"/>
        <end position="1822"/>
    </location>
</feature>
<dbReference type="InterPro" id="IPR011989">
    <property type="entry name" value="ARM-like"/>
</dbReference>
<evidence type="ECO:0000256" key="1">
    <source>
        <dbReference type="SAM" id="Coils"/>
    </source>
</evidence>
<accession>A0A8D8U2N8</accession>
<dbReference type="InterPro" id="IPR039918">
    <property type="entry name" value="PPP4R4"/>
</dbReference>
<feature type="region of interest" description="Disordered" evidence="2">
    <location>
        <begin position="1564"/>
        <end position="1588"/>
    </location>
</feature>
<feature type="compositionally biased region" description="Basic and acidic residues" evidence="2">
    <location>
        <begin position="588"/>
        <end position="609"/>
    </location>
</feature>
<feature type="compositionally biased region" description="Polar residues" evidence="2">
    <location>
        <begin position="758"/>
        <end position="767"/>
    </location>
</feature>
<feature type="region of interest" description="Disordered" evidence="2">
    <location>
        <begin position="1713"/>
        <end position="1763"/>
    </location>
</feature>
<dbReference type="PANTHER" id="PTHR21467">
    <property type="entry name" value="PROTEIN PHOSPHATASE 4 REGULATORY SUBUNIT 4 PPP4R4"/>
    <property type="match status" value="1"/>
</dbReference>
<feature type="region of interest" description="Disordered" evidence="2">
    <location>
        <begin position="1793"/>
        <end position="1845"/>
    </location>
</feature>
<feature type="compositionally biased region" description="Basic and acidic residues" evidence="2">
    <location>
        <begin position="794"/>
        <end position="807"/>
    </location>
</feature>
<evidence type="ECO:0000313" key="3">
    <source>
        <dbReference type="EMBL" id="CAG6698348.1"/>
    </source>
</evidence>
<feature type="compositionally biased region" description="Basic and acidic residues" evidence="2">
    <location>
        <begin position="734"/>
        <end position="747"/>
    </location>
</feature>
<keyword evidence="1" id="KW-0175">Coiled coil</keyword>
<feature type="region of interest" description="Disordered" evidence="2">
    <location>
        <begin position="843"/>
        <end position="863"/>
    </location>
</feature>
<organism evidence="3">
    <name type="scientific">Cacopsylla melanoneura</name>
    <dbReference type="NCBI Taxonomy" id="428564"/>
    <lineage>
        <taxon>Eukaryota</taxon>
        <taxon>Metazoa</taxon>
        <taxon>Ecdysozoa</taxon>
        <taxon>Arthropoda</taxon>
        <taxon>Hexapoda</taxon>
        <taxon>Insecta</taxon>
        <taxon>Pterygota</taxon>
        <taxon>Neoptera</taxon>
        <taxon>Paraneoptera</taxon>
        <taxon>Hemiptera</taxon>
        <taxon>Sternorrhyncha</taxon>
        <taxon>Psylloidea</taxon>
        <taxon>Psyllidae</taxon>
        <taxon>Psyllinae</taxon>
        <taxon>Cacopsylla</taxon>
    </lineage>
</organism>
<proteinExistence type="predicted"/>
<feature type="compositionally biased region" description="Polar residues" evidence="2">
    <location>
        <begin position="1390"/>
        <end position="1404"/>
    </location>
</feature>
<dbReference type="GO" id="GO:0005829">
    <property type="term" value="C:cytosol"/>
    <property type="evidence" value="ECO:0007669"/>
    <property type="project" value="TreeGrafter"/>
</dbReference>
<name>A0A8D8U2N8_9HEMI</name>
<feature type="compositionally biased region" description="Polar residues" evidence="2">
    <location>
        <begin position="578"/>
        <end position="587"/>
    </location>
</feature>
<feature type="compositionally biased region" description="Basic and acidic residues" evidence="2">
    <location>
        <begin position="845"/>
        <end position="854"/>
    </location>
</feature>
<feature type="compositionally biased region" description="Low complexity" evidence="2">
    <location>
        <begin position="1411"/>
        <end position="1422"/>
    </location>
</feature>
<protein>
    <submittedName>
        <fullName evidence="3">Serine/threonine-protein phosphatase 4 regulatory subunit 4</fullName>
    </submittedName>
</protein>
<dbReference type="InterPro" id="IPR016024">
    <property type="entry name" value="ARM-type_fold"/>
</dbReference>
<feature type="region of interest" description="Disordered" evidence="2">
    <location>
        <begin position="734"/>
        <end position="809"/>
    </location>
</feature>
<sequence length="1845" mass="207610">MVLLREKLEVFHSLIPHLYSLISSVLNSSDTTENYPSIDEKLIASLRCCEETVSKCYKWRLHVLLMQEIQKLVNFLSATTFMEHFQDILFLRIKKSRPIPSRLAASKTLLVLLTKLDNESLTSKCISRIHKDLYCSRSFYDRNLFVKICHQTIQMLSFEEFKKYFLPSLILLSADPVPNIRYSVTGLLVHSSVRLMCCPTEQATPTELTTRIEQCLGELKNDPDVDVSANVNSLVSKLKEKRASALLNLLIEPAIVVQEDLEDQIPPNTLDQTNPIQEGVPSRSVIIHPYMKASLEKEFLIDTGIPFNSTPMSENYNKQVINKSLDANIKKQPKSSSVADSSTSPNINNNIGLIKSYQDTLGISSKEARSKDIILNDNSHYDNNGNLALHDIQRKTSKLGMPKKFGFHEKISGNEKVNGLHTSVVDSGLSETTDGMCLPPPPPPYNDNETNCTIKYKEQIQNSYQTSSKQSGNNDTTHFESIPKNNINELYVHGKTYQSTNQTETHSNSSHIMLRYQMVKPKNIVRENEPNQSGPNQPNQSGTNLGINSPGSKLKRAYMSSVNNKQNIIEPRKDGNSTKDISYNQSEPKGELEERVNNVEQKSTPELKPKNNKKPSLLAPISFNRVLLSPKDQKRKSVHIMESYQNANKKSSEDCNINPIEEKNTNTEIVSTPSTQHKDNLNREPVKQSIEMSFQNKRKSMYQPSDRDSLLTSFFKGQTLKYQPKDMIQRKDAISCSKKEPNLETKPENPPSPENPPLSQTPISNTLPRIHKFSYQNQLPGPNFRRCKIPEGQAQKKESTKSPEKITNDTQIVSSNLNISMNNLNKDCNRNITPSLTNTILESNEESKIKEKNNSDSPSTTRQHKINHLDLQNNEFIFYKNKNCSDVEVGHVDSPRNSVVSDQETSTTLMFDNNSRSLNIHKQMNVAVHQENSKPCAENDITQKILNLTNEVETIDQYLNLESNSNTTNLPQNITISPIKVDIMQSPCTQSINPLKIDIINSPSNPKEDPVNPNKNLNAAIPPSGMKRSPNLEKKKVMFLNEKMVTPDECQRLSLSFERELMELNSKIEEINEEIRVETLNLQQAKIENIKNNVNQNPSQIVQPNSPQGYPHLPKFNAISQIVRCEELNEITVSQEQDVMTLETRNMLQHTPPPTRRVIEHKHINAIAEEPLDHSKDTNTLNTAAFVNTNPAHQNLERTPNEVDNEPPTLHPRAIPENQETKTYASPVYPSDTIQQPMLHPRVMPKTNVSPEPRVNATPEYPNDNLDLDTEDRDEQHTLDDSRVFRESKLLKRHAYRRSYDERISKIDFHGFSKKSDVNNGTSFNKHSTYRRSFDDRNFPNASETVGPNLPPKVPVMPATPTPISSEQKKISNYQVFSDRRKNILENKSFTVRIGSRSTQQNGKKTPRDISPSLSNSSKNSNVPQVKHKVNMVDNETNNTSQSRSITPEFRSINTQVSSKEQHLGKTSSLIGKPRVSVSPLKYSTASAIKSIPVVSTTPSIPQIPQDQVTLRKRSISPQTTQAEDNAANGKLPERNQHVEVPWRRPMSRMQAPRSISQIIESQIPGLNDEHTAPPPPPPPREKSIPDISRNIPTASQIKPRLISKSPSPSKMIQPRCEPTIELNQQKKPIPPPTRQYKVVENVKPADDRPIKPIALAETGPSELKGKVSGENITKIIKVGPSTAFGYNRNESSVLDVHEKSGDTKLTTVVTVKRTSSSGSNESLLRFKKSQGNSNDSLTNRSEANSEASDSSKIPGKKNFKPSKFSCLRSDQDSFYKNNCHIGTEERPRSCIILPNGSHPGKANDNLKSISEENLQQNNRRASSAGAIPQPSGGGSKLPRRSIKF</sequence>
<dbReference type="GO" id="GO:0019888">
    <property type="term" value="F:protein phosphatase regulator activity"/>
    <property type="evidence" value="ECO:0007669"/>
    <property type="project" value="TreeGrafter"/>
</dbReference>
<feature type="compositionally biased region" description="Polar residues" evidence="2">
    <location>
        <begin position="1730"/>
        <end position="1752"/>
    </location>
</feature>
<feature type="region of interest" description="Disordered" evidence="2">
    <location>
        <begin position="1245"/>
        <end position="1277"/>
    </location>
</feature>
<dbReference type="PANTHER" id="PTHR21467:SF0">
    <property type="entry name" value="SERINE_THREONINE-PROTEIN PHOSPHATASE 4 REGULATORY SUBUNIT 4"/>
    <property type="match status" value="1"/>
</dbReference>
<feature type="coiled-coil region" evidence="1">
    <location>
        <begin position="1054"/>
        <end position="1088"/>
    </location>
</feature>
<feature type="compositionally biased region" description="Polar residues" evidence="2">
    <location>
        <begin position="530"/>
        <end position="551"/>
    </location>
</feature>
<dbReference type="Gene3D" id="1.25.10.10">
    <property type="entry name" value="Leucine-rich Repeat Variant"/>
    <property type="match status" value="1"/>
</dbReference>
<evidence type="ECO:0000256" key="2">
    <source>
        <dbReference type="SAM" id="MobiDB-lite"/>
    </source>
</evidence>
<feature type="region of interest" description="Disordered" evidence="2">
    <location>
        <begin position="526"/>
        <end position="616"/>
    </location>
</feature>